<dbReference type="EMBL" id="JARQWQ010000060">
    <property type="protein sequence ID" value="KAK2555813.1"/>
    <property type="molecule type" value="Genomic_DNA"/>
</dbReference>
<accession>A0AAD9UZM4</accession>
<evidence type="ECO:0000313" key="1">
    <source>
        <dbReference type="EMBL" id="KAK2555813.1"/>
    </source>
</evidence>
<evidence type="ECO:0000313" key="2">
    <source>
        <dbReference type="Proteomes" id="UP001249851"/>
    </source>
</evidence>
<dbReference type="Proteomes" id="UP001249851">
    <property type="component" value="Unassembled WGS sequence"/>
</dbReference>
<proteinExistence type="predicted"/>
<comment type="caution">
    <text evidence="1">The sequence shown here is derived from an EMBL/GenBank/DDBJ whole genome shotgun (WGS) entry which is preliminary data.</text>
</comment>
<keyword evidence="2" id="KW-1185">Reference proteome</keyword>
<reference evidence="1" key="1">
    <citation type="journal article" date="2023" name="G3 (Bethesda)">
        <title>Whole genome assembly and annotation of the endangered Caribbean coral Acropora cervicornis.</title>
        <authorList>
            <person name="Selwyn J.D."/>
            <person name="Vollmer S.V."/>
        </authorList>
    </citation>
    <scope>NUCLEOTIDE SEQUENCE</scope>
    <source>
        <strain evidence="1">K2</strain>
    </source>
</reference>
<sequence length="197" mass="22965">MAHMWYSVEQLGCTRAVVHATDTDIIILSMYCYYCLASLQELWVQTKPNRFLPTHELVAFLNGKSDIAWHSIQEISRKIQSIRCGDEYKDKVRKLALLLHCAGPKVQDIFDTLEDTAEGFETAEEKLLEYFEPTRHHLFSIYQFPQLVQEEEECYDAYKLKFYIEVSIISEKFGLWSPDYSARNVNFVISSQRKSGS</sequence>
<dbReference type="AlphaFoldDB" id="A0AAD9UZM4"/>
<reference evidence="1" key="2">
    <citation type="journal article" date="2023" name="Science">
        <title>Genomic signatures of disease resistance in endangered staghorn corals.</title>
        <authorList>
            <person name="Vollmer S.V."/>
            <person name="Selwyn J.D."/>
            <person name="Despard B.A."/>
            <person name="Roesel C.L."/>
        </authorList>
    </citation>
    <scope>NUCLEOTIDE SEQUENCE</scope>
    <source>
        <strain evidence="1">K2</strain>
    </source>
</reference>
<name>A0AAD9UZM4_ACRCE</name>
<gene>
    <name evidence="1" type="ORF">P5673_022426</name>
</gene>
<protein>
    <submittedName>
        <fullName evidence="1">Uncharacterized protein</fullName>
    </submittedName>
</protein>
<organism evidence="1 2">
    <name type="scientific">Acropora cervicornis</name>
    <name type="common">Staghorn coral</name>
    <dbReference type="NCBI Taxonomy" id="6130"/>
    <lineage>
        <taxon>Eukaryota</taxon>
        <taxon>Metazoa</taxon>
        <taxon>Cnidaria</taxon>
        <taxon>Anthozoa</taxon>
        <taxon>Hexacorallia</taxon>
        <taxon>Scleractinia</taxon>
        <taxon>Astrocoeniina</taxon>
        <taxon>Acroporidae</taxon>
        <taxon>Acropora</taxon>
    </lineage>
</organism>